<sequence>LIFLRKQKHSFQSILQNDLKDFIFIYLGQNSLRNLIVDFIAAFTFDILINDSIFIEKYGKIILDFKQLSIINLRRTSCLPVE</sequence>
<proteinExistence type="predicted"/>
<comment type="caution">
    <text evidence="1">The sequence shown here is derived from an EMBL/GenBank/DDBJ whole genome shotgun (WGS) entry which is preliminary data.</text>
</comment>
<organism evidence="1">
    <name type="scientific">marine sediment metagenome</name>
    <dbReference type="NCBI Taxonomy" id="412755"/>
    <lineage>
        <taxon>unclassified sequences</taxon>
        <taxon>metagenomes</taxon>
        <taxon>ecological metagenomes</taxon>
    </lineage>
</organism>
<reference evidence="1" key="1">
    <citation type="journal article" date="2014" name="Front. Microbiol.">
        <title>High frequency of phylogenetically diverse reductive dehalogenase-homologous genes in deep subseafloor sedimentary metagenomes.</title>
        <authorList>
            <person name="Kawai M."/>
            <person name="Futagami T."/>
            <person name="Toyoda A."/>
            <person name="Takaki Y."/>
            <person name="Nishi S."/>
            <person name="Hori S."/>
            <person name="Arai W."/>
            <person name="Tsubouchi T."/>
            <person name="Morono Y."/>
            <person name="Uchiyama I."/>
            <person name="Ito T."/>
            <person name="Fujiyama A."/>
            <person name="Inagaki F."/>
            <person name="Takami H."/>
        </authorList>
    </citation>
    <scope>NUCLEOTIDE SEQUENCE</scope>
    <source>
        <strain evidence="1">Expedition CK06-06</strain>
    </source>
</reference>
<accession>X1CX61</accession>
<name>X1CX61_9ZZZZ</name>
<gene>
    <name evidence="1" type="ORF">S01H4_22686</name>
</gene>
<evidence type="ECO:0000313" key="1">
    <source>
        <dbReference type="EMBL" id="GAG88806.1"/>
    </source>
</evidence>
<dbReference type="AlphaFoldDB" id="X1CX61"/>
<protein>
    <submittedName>
        <fullName evidence="1">Uncharacterized protein</fullName>
    </submittedName>
</protein>
<dbReference type="EMBL" id="BART01010434">
    <property type="protein sequence ID" value="GAG88806.1"/>
    <property type="molecule type" value="Genomic_DNA"/>
</dbReference>
<feature type="non-terminal residue" evidence="1">
    <location>
        <position position="1"/>
    </location>
</feature>